<protein>
    <submittedName>
        <fullName evidence="2">Uncharacterized protein</fullName>
    </submittedName>
</protein>
<accession>A0ABN5VW48</accession>
<feature type="compositionally biased region" description="Low complexity" evidence="1">
    <location>
        <begin position="8"/>
        <end position="54"/>
    </location>
</feature>
<gene>
    <name evidence="2" type="ORF">SGFS_089930</name>
</gene>
<name>A0ABN5VW48_9ACTN</name>
<evidence type="ECO:0000313" key="3">
    <source>
        <dbReference type="Proteomes" id="UP001321542"/>
    </source>
</evidence>
<proteinExistence type="predicted"/>
<evidence type="ECO:0000256" key="1">
    <source>
        <dbReference type="SAM" id="MobiDB-lite"/>
    </source>
</evidence>
<feature type="region of interest" description="Disordered" evidence="1">
    <location>
        <begin position="1"/>
        <end position="54"/>
    </location>
</feature>
<dbReference type="Proteomes" id="UP001321542">
    <property type="component" value="Chromosome"/>
</dbReference>
<organism evidence="2 3">
    <name type="scientific">Streptomyces graminofaciens</name>
    <dbReference type="NCBI Taxonomy" id="68212"/>
    <lineage>
        <taxon>Bacteria</taxon>
        <taxon>Bacillati</taxon>
        <taxon>Actinomycetota</taxon>
        <taxon>Actinomycetes</taxon>
        <taxon>Kitasatosporales</taxon>
        <taxon>Streptomycetaceae</taxon>
        <taxon>Streptomyces</taxon>
    </lineage>
</organism>
<reference evidence="2 3" key="2">
    <citation type="journal article" date="2023" name="ChemBioChem">
        <title>Acyltransferase Domain Exchange between Two Independent Type I Polyketide Synthases in the Same Producer Strain of Macrolide Antibiotics.</title>
        <authorList>
            <person name="Kudo F."/>
            <person name="Kishikawa K."/>
            <person name="Tsuboi K."/>
            <person name="Kido T."/>
            <person name="Usui T."/>
            <person name="Hashimoto J."/>
            <person name="Shin-Ya K."/>
            <person name="Miyanaga A."/>
            <person name="Eguchi T."/>
        </authorList>
    </citation>
    <scope>NUCLEOTIDE SEQUENCE [LARGE SCALE GENOMIC DNA]</scope>
    <source>
        <strain evidence="2 3">A-8890</strain>
    </source>
</reference>
<keyword evidence="3" id="KW-1185">Reference proteome</keyword>
<sequence length="126" mass="12883">MCPRPSPRRTSVTRPVPSTLTVSPVTSVTRAAARTDPLAAPADRSADGPAAAGATAVAVSPTTASRAGIPYAAPRAVSLFPLRSCLFRKVLSRFPIGRWMVRAGPACAGARGGPGLHGGRVSRGRL</sequence>
<evidence type="ECO:0000313" key="2">
    <source>
        <dbReference type="EMBL" id="BBC37699.1"/>
    </source>
</evidence>
<dbReference type="EMBL" id="AP018448">
    <property type="protein sequence ID" value="BBC37699.1"/>
    <property type="molecule type" value="Genomic_DNA"/>
</dbReference>
<reference evidence="2 3" key="1">
    <citation type="journal article" date="2010" name="ChemBioChem">
        <title>Cloning and characterization of the biosynthetic gene cluster of 16-membered macrolide antibiotic FD-891: involvement of a dual functional cytochrome P450 monooxygenase catalyzing epoxidation and hydroxylation.</title>
        <authorList>
            <person name="Kudo F."/>
            <person name="Motegi A."/>
            <person name="Mizoue K."/>
            <person name="Eguchi T."/>
        </authorList>
    </citation>
    <scope>NUCLEOTIDE SEQUENCE [LARGE SCALE GENOMIC DNA]</scope>
    <source>
        <strain evidence="2 3">A-8890</strain>
    </source>
</reference>